<name>A0AAD4IE51_9PLEO</name>
<dbReference type="Pfam" id="PF03781">
    <property type="entry name" value="FGE-sulfatase"/>
    <property type="match status" value="2"/>
</dbReference>
<feature type="domain" description="Histidine-specific methyltransferase SAM-dependent" evidence="4">
    <location>
        <begin position="19"/>
        <end position="131"/>
    </location>
</feature>
<dbReference type="InterPro" id="IPR029063">
    <property type="entry name" value="SAM-dependent_MTases_sf"/>
</dbReference>
<evidence type="ECO:0000256" key="1">
    <source>
        <dbReference type="ARBA" id="ARBA00022603"/>
    </source>
</evidence>
<dbReference type="InterPro" id="IPR042095">
    <property type="entry name" value="SUMF_sf"/>
</dbReference>
<dbReference type="SUPFAM" id="SSF56436">
    <property type="entry name" value="C-type lectin-like"/>
    <property type="match status" value="1"/>
</dbReference>
<proteinExistence type="predicted"/>
<dbReference type="InterPro" id="IPR019257">
    <property type="entry name" value="MeTrfase_dom"/>
</dbReference>
<organism evidence="5 6">
    <name type="scientific">Alternaria panax</name>
    <dbReference type="NCBI Taxonomy" id="48097"/>
    <lineage>
        <taxon>Eukaryota</taxon>
        <taxon>Fungi</taxon>
        <taxon>Dikarya</taxon>
        <taxon>Ascomycota</taxon>
        <taxon>Pezizomycotina</taxon>
        <taxon>Dothideomycetes</taxon>
        <taxon>Pleosporomycetidae</taxon>
        <taxon>Pleosporales</taxon>
        <taxon>Pleosporineae</taxon>
        <taxon>Pleosporaceae</taxon>
        <taxon>Alternaria</taxon>
        <taxon>Alternaria sect. Panax</taxon>
    </lineage>
</organism>
<dbReference type="PANTHER" id="PTHR43397:SF1">
    <property type="entry name" value="ERGOTHIONEINE BIOSYNTHESIS PROTEIN 1"/>
    <property type="match status" value="1"/>
</dbReference>
<gene>
    <name evidence="5" type="ORF">G6011_03127</name>
</gene>
<dbReference type="Pfam" id="PF10017">
    <property type="entry name" value="Methyltransf_33"/>
    <property type="match status" value="2"/>
</dbReference>
<evidence type="ECO:0000313" key="5">
    <source>
        <dbReference type="EMBL" id="KAG9193092.1"/>
    </source>
</evidence>
<dbReference type="GO" id="GO:0016491">
    <property type="term" value="F:oxidoreductase activity"/>
    <property type="evidence" value="ECO:0007669"/>
    <property type="project" value="UniProtKB-KW"/>
</dbReference>
<dbReference type="PANTHER" id="PTHR43397">
    <property type="entry name" value="ERGOTHIONEINE BIOSYNTHESIS PROTEIN 1"/>
    <property type="match status" value="1"/>
</dbReference>
<dbReference type="Gene3D" id="3.90.1580.10">
    <property type="entry name" value="paralog of FGE (formylglycine-generating enzyme)"/>
    <property type="match status" value="1"/>
</dbReference>
<dbReference type="EMBL" id="JAANER010000002">
    <property type="protein sequence ID" value="KAG9193092.1"/>
    <property type="molecule type" value="Genomic_DNA"/>
</dbReference>
<feature type="domain" description="Sulfatase-modifying factor enzyme-like" evidence="3">
    <location>
        <begin position="805"/>
        <end position="904"/>
    </location>
</feature>
<evidence type="ECO:0000259" key="4">
    <source>
        <dbReference type="Pfam" id="PF10017"/>
    </source>
</evidence>
<feature type="domain" description="Histidine-specific methyltransferase SAM-dependent" evidence="4">
    <location>
        <begin position="200"/>
        <end position="391"/>
    </location>
</feature>
<dbReference type="EC" id="1.14.99.51" evidence="5"/>
<accession>A0AAD4IE51</accession>
<dbReference type="Proteomes" id="UP001199106">
    <property type="component" value="Unassembled WGS sequence"/>
</dbReference>
<dbReference type="InterPro" id="IPR005532">
    <property type="entry name" value="SUMF_dom"/>
</dbReference>
<protein>
    <submittedName>
        <fullName evidence="5">L-histidine Nalpha-methyltransferase / hercynylcysteine S-oxide synthase</fullName>
        <ecNumber evidence="5">1.14.99.51</ecNumber>
        <ecNumber evidence="5">2.1.1.44</ecNumber>
    </submittedName>
</protein>
<dbReference type="GO" id="GO:0032259">
    <property type="term" value="P:methylation"/>
    <property type="evidence" value="ECO:0007669"/>
    <property type="project" value="UniProtKB-KW"/>
</dbReference>
<evidence type="ECO:0000256" key="2">
    <source>
        <dbReference type="ARBA" id="ARBA00022679"/>
    </source>
</evidence>
<feature type="domain" description="Sulfatase-modifying factor enzyme-like" evidence="3">
    <location>
        <begin position="614"/>
        <end position="739"/>
    </location>
</feature>
<evidence type="ECO:0000259" key="3">
    <source>
        <dbReference type="Pfam" id="PF03781"/>
    </source>
</evidence>
<reference evidence="5" key="1">
    <citation type="submission" date="2021-07" db="EMBL/GenBank/DDBJ databases">
        <title>Genome Resource of American Ginseng Black Spot Pathogen Alternaria panax.</title>
        <authorList>
            <person name="Qiu C."/>
            <person name="Wang W."/>
            <person name="Liu Z."/>
        </authorList>
    </citation>
    <scope>NUCLEOTIDE SEQUENCE</scope>
    <source>
        <strain evidence="5">BNCC115425</strain>
    </source>
</reference>
<dbReference type="InterPro" id="IPR016187">
    <property type="entry name" value="CTDL_fold"/>
</dbReference>
<keyword evidence="2 5" id="KW-0808">Transferase</keyword>
<dbReference type="InterPro" id="IPR051128">
    <property type="entry name" value="EgtD_Methyltrsf_superfamily"/>
</dbReference>
<keyword evidence="1 5" id="KW-0489">Methyltransferase</keyword>
<sequence length="907" mass="102547">MATKIIDIRADNAESDILADINKGLRPENGGEKKLPTLLLYDQEGLRLFEEITYQEEYYLTNAEIEVLETYADKIAERISSKSIIVELGSGNLRKVNILLQAIDRLSKDVEYYAVDLSLPELKRTFGEIPTGRQLSREGVEFETSVPQYTLISERGSDLCEPAYVRVNTVDINTLVSLSLRDIMLYVNHPSDHLLIKHAEGYKHVKCFGLYGTYDDALEWLRTPEVEAKPKTILWLGSSLGNFKRHEVPPFLAGFSAVLHTGDTMLIGIDSCKDPERVYHAYNDRDGVTHKFILNGLKHANTLMGEEAFDIQNWEAIGEYDHEAGRHHAFVAPRRDTVINGVWIKQGERIRIEESYKYSREEAKELWELAKLAENVVWANAEGNYGLHLVSKPAMFFPTKPEEYVAKPVPSLTEWHELWTAWDVVSKQMIPEEELLSKPIKLRNECIFYLGHIPTFLDIHIARATDGKPSDPAYFWKIFERGVDPDVEDPTQCHAHSEVPEEWPPLKTILEFQDTVRSKVETLYSLGQAESDGRVSRALWIGFEHEVMHLETLLYMLIQSDKVLPPPGTKVPDFAAFEAQSQTLATENQWFTVPESDIQIGLEDPENDFKTKRYFGWDNERPRSTAHVQSFRAKARPITNGEYATYLSETGNTAIPASWCEQSYSNAKGASTRKRDSVVNGHHNGPNGSSLKITEGKFIRTVYGTVPLKFATGWPVVASYDELAGCAQWMGGRIPTMEEARSIYSYVESMKPEFEKSLGNTIPAVNGHLINEGVFETPPSHSLSNSDSGAVSGLNPRDIFIDLEKTNVGFKHWHPVSVVEKGNQLCGQSDLGGVWEWTSTVLEKHDGFEPMKLYPGYTADFFDGKHNVTLGGSWATHPRVAGRKTFVNWYQRSYPYVWAGARIVSDL</sequence>
<dbReference type="InterPro" id="IPR017805">
    <property type="entry name" value="SAM_MeTrfase_EasF-type_put"/>
</dbReference>
<dbReference type="Gene3D" id="3.40.50.150">
    <property type="entry name" value="Vaccinia Virus protein VP39"/>
    <property type="match status" value="2"/>
</dbReference>
<keyword evidence="5" id="KW-0560">Oxidoreductase</keyword>
<evidence type="ECO:0000313" key="6">
    <source>
        <dbReference type="Proteomes" id="UP001199106"/>
    </source>
</evidence>
<dbReference type="NCBIfam" id="TIGR03439">
    <property type="entry name" value="methyl_EasF"/>
    <property type="match status" value="1"/>
</dbReference>
<dbReference type="GO" id="GO:0052706">
    <property type="term" value="F:L-histidine N(alpha)-methyltransferase activity"/>
    <property type="evidence" value="ECO:0007669"/>
    <property type="project" value="UniProtKB-EC"/>
</dbReference>
<dbReference type="AlphaFoldDB" id="A0AAD4IE51"/>
<keyword evidence="6" id="KW-1185">Reference proteome</keyword>
<comment type="caution">
    <text evidence="5">The sequence shown here is derived from an EMBL/GenBank/DDBJ whole genome shotgun (WGS) entry which is preliminary data.</text>
</comment>
<dbReference type="EC" id="2.1.1.44" evidence="5"/>